<evidence type="ECO:0000313" key="1">
    <source>
        <dbReference type="EnsemblPlants" id="MELO3C031505.2.1"/>
    </source>
</evidence>
<sequence length="158" mass="17937">MSAAPRRAQVTTELGNQGQGIFHCYERKLQEKENEKLTDGWILTICLSIFKSIENGDTHQFEALVSELVNYLDWISEAAETDLDNGDTESDAFEILNEIYHFTSSPSLDQEMVRASTIITNYTFLNLKTQSLTALLLELVLQEYIGAVKPYLQQLINL</sequence>
<organism evidence="1">
    <name type="scientific">Cucumis melo</name>
    <name type="common">Muskmelon</name>
    <dbReference type="NCBI Taxonomy" id="3656"/>
    <lineage>
        <taxon>Eukaryota</taxon>
        <taxon>Viridiplantae</taxon>
        <taxon>Streptophyta</taxon>
        <taxon>Embryophyta</taxon>
        <taxon>Tracheophyta</taxon>
        <taxon>Spermatophyta</taxon>
        <taxon>Magnoliopsida</taxon>
        <taxon>eudicotyledons</taxon>
        <taxon>Gunneridae</taxon>
        <taxon>Pentapetalae</taxon>
        <taxon>rosids</taxon>
        <taxon>fabids</taxon>
        <taxon>Cucurbitales</taxon>
        <taxon>Cucurbitaceae</taxon>
        <taxon>Benincaseae</taxon>
        <taxon>Cucumis</taxon>
    </lineage>
</organism>
<dbReference type="AlphaFoldDB" id="A0A9I9EBM8"/>
<name>A0A9I9EBM8_CUCME</name>
<dbReference type="Gramene" id="MELO3C031505.2.1">
    <property type="protein sequence ID" value="MELO3C031505.2.1"/>
    <property type="gene ID" value="MELO3C031505.2"/>
</dbReference>
<reference evidence="1" key="1">
    <citation type="submission" date="2023-03" db="UniProtKB">
        <authorList>
            <consortium name="EnsemblPlants"/>
        </authorList>
    </citation>
    <scope>IDENTIFICATION</scope>
</reference>
<proteinExistence type="predicted"/>
<accession>A0A9I9EBM8</accession>
<protein>
    <submittedName>
        <fullName evidence="1">Uncharacterized protein</fullName>
    </submittedName>
</protein>
<dbReference type="EnsemblPlants" id="MELO3C031505.2.1">
    <property type="protein sequence ID" value="MELO3C031505.2.1"/>
    <property type="gene ID" value="MELO3C031505.2"/>
</dbReference>